<feature type="binding site" evidence="1">
    <location>
        <position position="59"/>
    </location>
    <ligand>
        <name>ATP</name>
        <dbReference type="ChEBI" id="CHEBI:30616"/>
    </ligand>
</feature>
<accession>A0A9N9AY26</accession>
<dbReference type="Proteomes" id="UP000789375">
    <property type="component" value="Unassembled WGS sequence"/>
</dbReference>
<feature type="domain" description="Protein kinase" evidence="2">
    <location>
        <begin position="31"/>
        <end position="98"/>
    </location>
</feature>
<keyword evidence="1" id="KW-0547">Nucleotide-binding</keyword>
<keyword evidence="1" id="KW-0067">ATP-binding</keyword>
<reference evidence="3" key="1">
    <citation type="submission" date="2021-06" db="EMBL/GenBank/DDBJ databases">
        <authorList>
            <person name="Kallberg Y."/>
            <person name="Tangrot J."/>
            <person name="Rosling A."/>
        </authorList>
    </citation>
    <scope>NUCLEOTIDE SEQUENCE</scope>
    <source>
        <strain evidence="3">87-6 pot B 2015</strain>
    </source>
</reference>
<protein>
    <submittedName>
        <fullName evidence="3">16012_t:CDS:1</fullName>
    </submittedName>
</protein>
<dbReference type="PROSITE" id="PS50011">
    <property type="entry name" value="PROTEIN_KINASE_DOM"/>
    <property type="match status" value="1"/>
</dbReference>
<keyword evidence="4" id="KW-1185">Reference proteome</keyword>
<gene>
    <name evidence="3" type="ORF">FMOSSE_LOCUS6209</name>
</gene>
<dbReference type="Pfam" id="PF00069">
    <property type="entry name" value="Pkinase"/>
    <property type="match status" value="1"/>
</dbReference>
<comment type="caution">
    <text evidence="3">The sequence shown here is derived from an EMBL/GenBank/DDBJ whole genome shotgun (WGS) entry which is preliminary data.</text>
</comment>
<dbReference type="InterPro" id="IPR000719">
    <property type="entry name" value="Prot_kinase_dom"/>
</dbReference>
<dbReference type="AlphaFoldDB" id="A0A9N9AY26"/>
<dbReference type="PROSITE" id="PS00107">
    <property type="entry name" value="PROTEIN_KINASE_ATP"/>
    <property type="match status" value="1"/>
</dbReference>
<evidence type="ECO:0000313" key="3">
    <source>
        <dbReference type="EMBL" id="CAG8545791.1"/>
    </source>
</evidence>
<dbReference type="InterPro" id="IPR017441">
    <property type="entry name" value="Protein_kinase_ATP_BS"/>
</dbReference>
<evidence type="ECO:0000256" key="1">
    <source>
        <dbReference type="PROSITE-ProRule" id="PRU10141"/>
    </source>
</evidence>
<evidence type="ECO:0000313" key="4">
    <source>
        <dbReference type="Proteomes" id="UP000789375"/>
    </source>
</evidence>
<name>A0A9N9AY26_FUNMO</name>
<dbReference type="GO" id="GO:0004672">
    <property type="term" value="F:protein kinase activity"/>
    <property type="evidence" value="ECO:0007669"/>
    <property type="project" value="InterPro"/>
</dbReference>
<dbReference type="Gene3D" id="3.30.200.20">
    <property type="entry name" value="Phosphorylase Kinase, domain 1"/>
    <property type="match status" value="1"/>
</dbReference>
<dbReference type="EMBL" id="CAJVPP010001280">
    <property type="protein sequence ID" value="CAG8545791.1"/>
    <property type="molecule type" value="Genomic_DNA"/>
</dbReference>
<dbReference type="InterPro" id="IPR011009">
    <property type="entry name" value="Kinase-like_dom_sf"/>
</dbReference>
<dbReference type="SUPFAM" id="SSF56112">
    <property type="entry name" value="Protein kinase-like (PK-like)"/>
    <property type="match status" value="1"/>
</dbReference>
<proteinExistence type="predicted"/>
<organism evidence="3 4">
    <name type="scientific">Funneliformis mosseae</name>
    <name type="common">Endomycorrhizal fungus</name>
    <name type="synonym">Glomus mosseae</name>
    <dbReference type="NCBI Taxonomy" id="27381"/>
    <lineage>
        <taxon>Eukaryota</taxon>
        <taxon>Fungi</taxon>
        <taxon>Fungi incertae sedis</taxon>
        <taxon>Mucoromycota</taxon>
        <taxon>Glomeromycotina</taxon>
        <taxon>Glomeromycetes</taxon>
        <taxon>Glomerales</taxon>
        <taxon>Glomeraceae</taxon>
        <taxon>Funneliformis</taxon>
    </lineage>
</organism>
<dbReference type="GO" id="GO:0005524">
    <property type="term" value="F:ATP binding"/>
    <property type="evidence" value="ECO:0007669"/>
    <property type="project" value="UniProtKB-UniRule"/>
</dbReference>
<sequence length="98" mass="11747">MSKDTEFKNLNYWLEKSIVEKHIKYYEYLDFNHIKLIGEGSYGNVNLVKWRSTRLFALKSFNNNKQSLKEVIKELRLHRSVDDHENIIRLFGITKNGK</sequence>
<evidence type="ECO:0000259" key="2">
    <source>
        <dbReference type="PROSITE" id="PS50011"/>
    </source>
</evidence>